<evidence type="ECO:0000256" key="2">
    <source>
        <dbReference type="SAM" id="MobiDB-lite"/>
    </source>
</evidence>
<evidence type="ECO:0000313" key="4">
    <source>
        <dbReference type="Proteomes" id="UP000054937"/>
    </source>
</evidence>
<name>A0A0V0QTN4_PSEPJ</name>
<keyword evidence="4" id="KW-1185">Reference proteome</keyword>
<feature type="region of interest" description="Disordered" evidence="2">
    <location>
        <begin position="235"/>
        <end position="313"/>
    </location>
</feature>
<feature type="compositionally biased region" description="Low complexity" evidence="2">
    <location>
        <begin position="281"/>
        <end position="291"/>
    </location>
</feature>
<dbReference type="InParanoid" id="A0A0V0QTN4"/>
<dbReference type="OrthoDB" id="290824at2759"/>
<dbReference type="EMBL" id="LDAU01000106">
    <property type="protein sequence ID" value="KRX05604.1"/>
    <property type="molecule type" value="Genomic_DNA"/>
</dbReference>
<dbReference type="AlphaFoldDB" id="A0A0V0QTN4"/>
<feature type="compositionally biased region" description="Polar residues" evidence="2">
    <location>
        <begin position="237"/>
        <end position="248"/>
    </location>
</feature>
<comment type="caution">
    <text evidence="3">The sequence shown here is derived from an EMBL/GenBank/DDBJ whole genome shotgun (WGS) entry which is preliminary data.</text>
</comment>
<evidence type="ECO:0000313" key="3">
    <source>
        <dbReference type="EMBL" id="KRX05604.1"/>
    </source>
</evidence>
<sequence length="313" mass="37476">MFKYSEKEFDQIKEKVKSDTINFGLVEAFCFTWDWEENKVVYLSVPDYAQQLQQIYEYKFVRRREIFSNQTLEIENETYYIRLESFGHSKKSKIILGPNKLAAAFDKLMYDYVYIFLETKEKANKHFYECIKDLCHQQIYVQALNVFESAKKLGLELPKDSKITYQSIKNDLEKYKKEKKENNKEFEKKKNECYQKHLEEAEQKRQKYLKNQNLTQNLKKQNGKDYSPNKIIRKTITKPQEIQKQTNKLKGGIKGSKNQKAVNKKADNARAINNIKQFTRQQNKLQKQNNQKKNEKKSDQNPKNNQKKNKNKK</sequence>
<feature type="coiled-coil region" evidence="1">
    <location>
        <begin position="165"/>
        <end position="218"/>
    </location>
</feature>
<organism evidence="3 4">
    <name type="scientific">Pseudocohnilembus persalinus</name>
    <name type="common">Ciliate</name>
    <dbReference type="NCBI Taxonomy" id="266149"/>
    <lineage>
        <taxon>Eukaryota</taxon>
        <taxon>Sar</taxon>
        <taxon>Alveolata</taxon>
        <taxon>Ciliophora</taxon>
        <taxon>Intramacronucleata</taxon>
        <taxon>Oligohymenophorea</taxon>
        <taxon>Scuticociliatia</taxon>
        <taxon>Philasterida</taxon>
        <taxon>Pseudocohnilembidae</taxon>
        <taxon>Pseudocohnilembus</taxon>
    </lineage>
</organism>
<evidence type="ECO:0000256" key="1">
    <source>
        <dbReference type="SAM" id="Coils"/>
    </source>
</evidence>
<dbReference type="Proteomes" id="UP000054937">
    <property type="component" value="Unassembled WGS sequence"/>
</dbReference>
<gene>
    <name evidence="3" type="ORF">PPERSA_12782</name>
</gene>
<proteinExistence type="predicted"/>
<protein>
    <submittedName>
        <fullName evidence="3">Uncharacterized protein</fullName>
    </submittedName>
</protein>
<keyword evidence="1" id="KW-0175">Coiled coil</keyword>
<accession>A0A0V0QTN4</accession>
<reference evidence="3 4" key="1">
    <citation type="journal article" date="2015" name="Sci. Rep.">
        <title>Genome of the facultative scuticociliatosis pathogen Pseudocohnilembus persalinus provides insight into its virulence through horizontal gene transfer.</title>
        <authorList>
            <person name="Xiong J."/>
            <person name="Wang G."/>
            <person name="Cheng J."/>
            <person name="Tian M."/>
            <person name="Pan X."/>
            <person name="Warren A."/>
            <person name="Jiang C."/>
            <person name="Yuan D."/>
            <person name="Miao W."/>
        </authorList>
    </citation>
    <scope>NUCLEOTIDE SEQUENCE [LARGE SCALE GENOMIC DNA]</scope>
    <source>
        <strain evidence="3">36N120E</strain>
    </source>
</reference>